<dbReference type="GO" id="GO:0043495">
    <property type="term" value="F:protein-membrane adaptor activity"/>
    <property type="evidence" value="ECO:0007669"/>
    <property type="project" value="InterPro"/>
</dbReference>
<dbReference type="InterPro" id="IPR011989">
    <property type="entry name" value="ARM-like"/>
</dbReference>
<dbReference type="InterPro" id="IPR045156">
    <property type="entry name" value="Vac8"/>
</dbReference>
<dbReference type="InterPro" id="IPR000225">
    <property type="entry name" value="Armadillo"/>
</dbReference>
<dbReference type="AlphaFoldDB" id="A0A3B4DC03"/>
<comment type="subcellular location">
    <subcellularLocation>
        <location evidence="1">Vacuole membrane</location>
        <topology evidence="1">Lipid-anchor</topology>
    </subcellularLocation>
</comment>
<evidence type="ECO:0000256" key="8">
    <source>
        <dbReference type="PROSITE-ProRule" id="PRU00259"/>
    </source>
</evidence>
<dbReference type="PANTHER" id="PTHR47249:SF1">
    <property type="entry name" value="VACUOLAR PROTEIN 8"/>
    <property type="match status" value="1"/>
</dbReference>
<dbReference type="GO" id="GO:0071562">
    <property type="term" value="P:nucleus-vacuole junction assembly"/>
    <property type="evidence" value="ECO:0007669"/>
    <property type="project" value="InterPro"/>
</dbReference>
<dbReference type="Proteomes" id="UP001501920">
    <property type="component" value="Chromosome 4"/>
</dbReference>
<dbReference type="Gene3D" id="1.25.10.10">
    <property type="entry name" value="Leucine-rich Repeat Variant"/>
    <property type="match status" value="2"/>
</dbReference>
<keyword evidence="4" id="KW-0677">Repeat</keyword>
<reference evidence="10 11" key="1">
    <citation type="submission" date="2020-10" db="EMBL/GenBank/DDBJ databases">
        <title>Pygocentrus nattereri (red-bellied piranha) genome, fPygNat1, primary haplotype.</title>
        <authorList>
            <person name="Myers G."/>
            <person name="Meyer A."/>
            <person name="Karagic N."/>
            <person name="Pippel M."/>
            <person name="Winkler S."/>
            <person name="Tracey A."/>
            <person name="Wood J."/>
            <person name="Formenti G."/>
            <person name="Howe K."/>
            <person name="Fedrigo O."/>
            <person name="Jarvis E.D."/>
        </authorList>
    </citation>
    <scope>NUCLEOTIDE SEQUENCE [LARGE SCALE GENOMIC DNA]</scope>
</reference>
<organism evidence="10 11">
    <name type="scientific">Pygocentrus nattereri</name>
    <name type="common">Red-bellied piranha</name>
    <dbReference type="NCBI Taxonomy" id="42514"/>
    <lineage>
        <taxon>Eukaryota</taxon>
        <taxon>Metazoa</taxon>
        <taxon>Chordata</taxon>
        <taxon>Craniata</taxon>
        <taxon>Vertebrata</taxon>
        <taxon>Euteleostomi</taxon>
        <taxon>Actinopterygii</taxon>
        <taxon>Neopterygii</taxon>
        <taxon>Teleostei</taxon>
        <taxon>Ostariophysi</taxon>
        <taxon>Characiformes</taxon>
        <taxon>Characoidei</taxon>
        <taxon>Pygocentrus</taxon>
    </lineage>
</organism>
<dbReference type="SMART" id="SM00185">
    <property type="entry name" value="ARM"/>
    <property type="match status" value="6"/>
</dbReference>
<dbReference type="RefSeq" id="XP_017543263.1">
    <property type="nucleotide sequence ID" value="XM_017687774.1"/>
</dbReference>
<keyword evidence="6" id="KW-0449">Lipoprotein</keyword>
<dbReference type="Pfam" id="PF00514">
    <property type="entry name" value="Arm"/>
    <property type="match status" value="3"/>
</dbReference>
<dbReference type="PANTHER" id="PTHR47249">
    <property type="entry name" value="VACUOLAR PROTEIN 8"/>
    <property type="match status" value="1"/>
</dbReference>
<dbReference type="Ensembl" id="ENSPNAT00000031329.2">
    <property type="protein sequence ID" value="ENSPNAP00000020606.1"/>
    <property type="gene ID" value="ENSPNAG00000027496.2"/>
</dbReference>
<keyword evidence="11" id="KW-1185">Reference proteome</keyword>
<evidence type="ECO:0000256" key="9">
    <source>
        <dbReference type="SAM" id="Coils"/>
    </source>
</evidence>
<evidence type="ECO:0000313" key="10">
    <source>
        <dbReference type="Ensembl" id="ENSPNAP00000020606.1"/>
    </source>
</evidence>
<accession>A0A3B4DC03</accession>
<evidence type="ECO:0000256" key="5">
    <source>
        <dbReference type="ARBA" id="ARBA00023136"/>
    </source>
</evidence>
<sequence>MGLCDRCARLLNDFRSLAKAKAAIFVQKLKDVVNKISECCCSEKALASQEKPYELLRRHGVESKRISYLTTAQSRVPTAFLETCCTLLQSEDMEVQRTVSLSMLRLLTDSKIKEEHVIEMGILEPLVDLLQSGDHIVQCNSSACIALLASSDSNRDAIVCSDAVLPLLVLARTFDPKVQQNAVRALHNLTKSERTMCVLCEEGVIPVLALLLQSADSNIQFYSCSAVSNIAAAPKYHAKLLQLGDRFLLKSLVSLMGSSVLKNSTQACQCLRSLTGNGEAQQQLVGLDWVYPLLTLLRAPELSSSEAAVMLLSELSAHPLNRESLVNLGVMPVLGELLLMYLPNSKVVSHCVITLTHLCDIVASQETILETECLIGLLLALGFDWNEDDTLLSVLACVHSLASFDSLRSRLVEKMTASHVGRLVSICSESENPDLSFAAGSVISKLDMNDKLLKPHHRAIVGYLMRFLRNQEVRFQQLAIASVCNLKKGGGLDGMTCLLELERELNRVQQQTEHTRQLLQMLQQDTCTKDKS</sequence>
<evidence type="ECO:0000313" key="11">
    <source>
        <dbReference type="Proteomes" id="UP001501920"/>
    </source>
</evidence>
<evidence type="ECO:0000256" key="4">
    <source>
        <dbReference type="ARBA" id="ARBA00022737"/>
    </source>
</evidence>
<evidence type="ECO:0000256" key="2">
    <source>
        <dbReference type="ARBA" id="ARBA00005462"/>
    </source>
</evidence>
<dbReference type="OrthoDB" id="7537227at2759"/>
<keyword evidence="3" id="KW-0926">Vacuole</keyword>
<dbReference type="InterPro" id="IPR016024">
    <property type="entry name" value="ARM-type_fold"/>
</dbReference>
<dbReference type="GeneID" id="108414863"/>
<feature type="repeat" description="ARM" evidence="8">
    <location>
        <begin position="121"/>
        <end position="163"/>
    </location>
</feature>
<dbReference type="GO" id="GO:0005774">
    <property type="term" value="C:vacuolar membrane"/>
    <property type="evidence" value="ECO:0007669"/>
    <property type="project" value="UniProtKB-SubCell"/>
</dbReference>
<reference evidence="10" key="2">
    <citation type="submission" date="2025-08" db="UniProtKB">
        <authorList>
            <consortium name="Ensembl"/>
        </authorList>
    </citation>
    <scope>IDENTIFICATION</scope>
</reference>
<dbReference type="PROSITE" id="PS50176">
    <property type="entry name" value="ARM_REPEAT"/>
    <property type="match status" value="1"/>
</dbReference>
<evidence type="ECO:0000256" key="6">
    <source>
        <dbReference type="ARBA" id="ARBA00023288"/>
    </source>
</evidence>
<proteinExistence type="inferred from homology"/>
<evidence type="ECO:0000256" key="7">
    <source>
        <dbReference type="ARBA" id="ARBA00026209"/>
    </source>
</evidence>
<dbReference type="SUPFAM" id="SSF48371">
    <property type="entry name" value="ARM repeat"/>
    <property type="match status" value="1"/>
</dbReference>
<evidence type="ECO:0000256" key="1">
    <source>
        <dbReference type="ARBA" id="ARBA00004592"/>
    </source>
</evidence>
<dbReference type="OMA" id="VWDKPDG"/>
<evidence type="ECO:0000256" key="3">
    <source>
        <dbReference type="ARBA" id="ARBA00022554"/>
    </source>
</evidence>
<comment type="similarity">
    <text evidence="2">Belongs to the beta-catenin family.</text>
</comment>
<dbReference type="GeneTree" id="ENSGT00940000167949"/>
<feature type="coiled-coil region" evidence="9">
    <location>
        <begin position="498"/>
        <end position="525"/>
    </location>
</feature>
<keyword evidence="9" id="KW-0175">Coiled coil</keyword>
<reference evidence="10" key="3">
    <citation type="submission" date="2025-09" db="UniProtKB">
        <authorList>
            <consortium name="Ensembl"/>
        </authorList>
    </citation>
    <scope>IDENTIFICATION</scope>
</reference>
<protein>
    <recommendedName>
        <fullName evidence="7">Vacuolar protein 8</fullName>
    </recommendedName>
</protein>
<dbReference type="STRING" id="42514.ENSPNAP00000020606"/>
<name>A0A3B4DC03_PYGNA</name>
<keyword evidence="5" id="KW-0472">Membrane</keyword>